<dbReference type="OrthoDB" id="2435470at2759"/>
<dbReference type="AlphaFoldDB" id="A0A8H3QFI9"/>
<name>A0A8H3QFI9_9GLOM</name>
<sequence>MVFFNKRCDKIGKYDIKHIFYSYKHIDDLISKKDKLASSTSKQKKKKTLYIDNAISHMQKNIKHLQNKIYQKIINFLTDEFNVVIIPSFEVSNIVNRKTQKITRKTVKKMLCWSYYKFQQYLISKTEEKGIILTMFDLKQKKKESM</sequence>
<reference evidence="1" key="1">
    <citation type="submission" date="2019-10" db="EMBL/GenBank/DDBJ databases">
        <title>Conservation and host-specific expression of non-tandemly repeated heterogenous ribosome RNA gene in arbuscular mycorrhizal fungi.</title>
        <authorList>
            <person name="Maeda T."/>
            <person name="Kobayashi Y."/>
            <person name="Nakagawa T."/>
            <person name="Ezawa T."/>
            <person name="Yamaguchi K."/>
            <person name="Bino T."/>
            <person name="Nishimoto Y."/>
            <person name="Shigenobu S."/>
            <person name="Kawaguchi M."/>
        </authorList>
    </citation>
    <scope>NUCLEOTIDE SEQUENCE</scope>
    <source>
        <strain evidence="1">HR1</strain>
    </source>
</reference>
<evidence type="ECO:0000313" key="2">
    <source>
        <dbReference type="Proteomes" id="UP000615446"/>
    </source>
</evidence>
<dbReference type="InterPro" id="IPR051491">
    <property type="entry name" value="Recombinase/Transposase-rel"/>
</dbReference>
<organism evidence="1 2">
    <name type="scientific">Rhizophagus clarus</name>
    <dbReference type="NCBI Taxonomy" id="94130"/>
    <lineage>
        <taxon>Eukaryota</taxon>
        <taxon>Fungi</taxon>
        <taxon>Fungi incertae sedis</taxon>
        <taxon>Mucoromycota</taxon>
        <taxon>Glomeromycotina</taxon>
        <taxon>Glomeromycetes</taxon>
        <taxon>Glomerales</taxon>
        <taxon>Glomeraceae</taxon>
        <taxon>Rhizophagus</taxon>
    </lineage>
</organism>
<comment type="caution">
    <text evidence="1">The sequence shown here is derived from an EMBL/GenBank/DDBJ whole genome shotgun (WGS) entry which is preliminary data.</text>
</comment>
<protein>
    <submittedName>
        <fullName evidence="1">Transposase</fullName>
    </submittedName>
</protein>
<accession>A0A8H3QFI9</accession>
<evidence type="ECO:0000313" key="1">
    <source>
        <dbReference type="EMBL" id="GES77853.1"/>
    </source>
</evidence>
<dbReference type="PANTHER" id="PTHR36172">
    <property type="match status" value="1"/>
</dbReference>
<dbReference type="PANTHER" id="PTHR36172:SF1">
    <property type="entry name" value="RESOLVASE-RELATED"/>
    <property type="match status" value="1"/>
</dbReference>
<dbReference type="EMBL" id="BLAL01000034">
    <property type="protein sequence ID" value="GES77853.1"/>
    <property type="molecule type" value="Genomic_DNA"/>
</dbReference>
<gene>
    <name evidence="1" type="ORF">RCL2_000518500</name>
</gene>
<proteinExistence type="predicted"/>
<dbReference type="Proteomes" id="UP000615446">
    <property type="component" value="Unassembled WGS sequence"/>
</dbReference>